<evidence type="ECO:0000313" key="1">
    <source>
        <dbReference type="EMBL" id="SMQ48140.1"/>
    </source>
</evidence>
<name>A0A1X7RLP6_ZYMT9</name>
<dbReference type="AlphaFoldDB" id="A0A1X7RLP6"/>
<dbReference type="EMBL" id="LT853693">
    <property type="protein sequence ID" value="SMQ48140.1"/>
    <property type="molecule type" value="Genomic_DNA"/>
</dbReference>
<reference evidence="1 2" key="1">
    <citation type="submission" date="2016-06" db="EMBL/GenBank/DDBJ databases">
        <authorList>
            <person name="Kjaerup R.B."/>
            <person name="Dalgaard T.S."/>
            <person name="Juul-Madsen H.R."/>
        </authorList>
    </citation>
    <scope>NUCLEOTIDE SEQUENCE [LARGE SCALE GENOMIC DNA]</scope>
</reference>
<gene>
    <name evidence="1" type="ORF">ZT3D7_G3289</name>
</gene>
<accession>A0A1X7RLP6</accession>
<organism evidence="1 2">
    <name type="scientific">Zymoseptoria tritici (strain ST99CH_3D7)</name>
    <dbReference type="NCBI Taxonomy" id="1276538"/>
    <lineage>
        <taxon>Eukaryota</taxon>
        <taxon>Fungi</taxon>
        <taxon>Dikarya</taxon>
        <taxon>Ascomycota</taxon>
        <taxon>Pezizomycotina</taxon>
        <taxon>Dothideomycetes</taxon>
        <taxon>Dothideomycetidae</taxon>
        <taxon>Mycosphaerellales</taxon>
        <taxon>Mycosphaerellaceae</taxon>
        <taxon>Zymoseptoria</taxon>
    </lineage>
</organism>
<proteinExistence type="predicted"/>
<evidence type="ECO:0000313" key="2">
    <source>
        <dbReference type="Proteomes" id="UP000215127"/>
    </source>
</evidence>
<protein>
    <submittedName>
        <fullName evidence="1">Uncharacterized protein</fullName>
    </submittedName>
</protein>
<keyword evidence="2" id="KW-1185">Reference proteome</keyword>
<dbReference type="Proteomes" id="UP000215127">
    <property type="component" value="Chromosome 2"/>
</dbReference>
<sequence length="328" mass="36585">MDSGSVKLSSNIPDFSMASFLQNLNRGQRSRNGKRCHYMPQGRGGIFRIPMDLAGKNSASDNVTSICTTGCSTCVGVYIPIDEKRFFAAHIDGAIRDLNAGKNRHMTAWQIPDSLAVSFKRAVRAGLDRTFKHMDQEVKTIRQSNELKQRAVIVCFWPVVGGIPGPGPHAIDVLCDYFDLDRAKVVDPYTAHHGFIIDHSQRIPPIILGWTRPGPTPWVMDEIAKIADKCNKPVWGHNFWSVLTATYEYVFAGSLGWEYETPPKGGTFPWCIEYVAESGMWRTVACGRLDEEMILRVFMQKCKLLNPNCLADGLCTFAPMGLGTPARR</sequence>